<dbReference type="InParanoid" id="A0A395JR53"/>
<dbReference type="GO" id="GO:0005524">
    <property type="term" value="F:ATP binding"/>
    <property type="evidence" value="ECO:0007669"/>
    <property type="project" value="UniProtKB-KW"/>
</dbReference>
<dbReference type="Gene3D" id="3.30.420.40">
    <property type="match status" value="3"/>
</dbReference>
<keyword evidence="2" id="KW-0067">ATP-binding</keyword>
<dbReference type="FunCoup" id="A0A395JR53">
    <property type="interactions" value="17"/>
</dbReference>
<dbReference type="Pfam" id="PF00012">
    <property type="entry name" value="HSP70"/>
    <property type="match status" value="2"/>
</dbReference>
<keyword evidence="4" id="KW-1185">Reference proteome</keyword>
<dbReference type="RefSeq" id="WP_147250975.1">
    <property type="nucleotide sequence ID" value="NZ_QNRT01000002.1"/>
</dbReference>
<dbReference type="GO" id="GO:0140662">
    <property type="term" value="F:ATP-dependent protein folding chaperone"/>
    <property type="evidence" value="ECO:0007669"/>
    <property type="project" value="InterPro"/>
</dbReference>
<name>A0A395JR53_9GAMM</name>
<keyword evidence="1" id="KW-0547">Nucleotide-binding</keyword>
<evidence type="ECO:0000256" key="2">
    <source>
        <dbReference type="ARBA" id="ARBA00022840"/>
    </source>
</evidence>
<dbReference type="InterPro" id="IPR043129">
    <property type="entry name" value="ATPase_NBD"/>
</dbReference>
<dbReference type="InterPro" id="IPR013126">
    <property type="entry name" value="Hsp_70_fam"/>
</dbReference>
<dbReference type="Gene3D" id="3.90.640.10">
    <property type="entry name" value="Actin, Chain A, domain 4"/>
    <property type="match status" value="2"/>
</dbReference>
<dbReference type="Proteomes" id="UP000253083">
    <property type="component" value="Unassembled WGS sequence"/>
</dbReference>
<comment type="caution">
    <text evidence="3">The sequence shown here is derived from an EMBL/GenBank/DDBJ whole genome shotgun (WGS) entry which is preliminary data.</text>
</comment>
<evidence type="ECO:0000256" key="1">
    <source>
        <dbReference type="ARBA" id="ARBA00022741"/>
    </source>
</evidence>
<dbReference type="PANTHER" id="PTHR19375">
    <property type="entry name" value="HEAT SHOCK PROTEIN 70KDA"/>
    <property type="match status" value="1"/>
</dbReference>
<dbReference type="OrthoDB" id="9807934at2"/>
<gene>
    <name evidence="3" type="ORF">DFR28_102609</name>
</gene>
<sequence>MKHIGLDFGTANTSVSVLDGEELAVLPLERQSVSLPSTLFFDFEDGSTQIGQAAFDRYYFGDQGRFLRSFKSALGTRTIDHTIRIKHDTYQIRDIIRHYIGEVLSRAQAQLGTTIDSLVVGRPVNFIDDNPLADQQAEDTLRQIVSDLGVSNIEFQLEPIAAALNYGVTIVGEEVVLVIDIGAGTSDFSVVKFQAKGSADSVKSEVIANCGIHIGGNDFDKVIALERVMPLFGYRQRFKRRPELEAPRSYFLNASSWHQIDLLYDRKVLATLAELEPQMEQPDTFARFSQLIRSRQPHKVLTSVEQAKRKLGADDATQVEMPFVEDSVSLPLSVSQLNTHINELCIQIIATANQAIENAGLKKPDIDTVYLTGGSMGIRHLSQMVASEFEHSKIVEGDRSTAVARGLALDAKVKFG</sequence>
<dbReference type="AlphaFoldDB" id="A0A395JR53"/>
<accession>A0A395JR53</accession>
<organism evidence="3 4">
    <name type="scientific">Arenicella xantha</name>
    <dbReference type="NCBI Taxonomy" id="644221"/>
    <lineage>
        <taxon>Bacteria</taxon>
        <taxon>Pseudomonadati</taxon>
        <taxon>Pseudomonadota</taxon>
        <taxon>Gammaproteobacteria</taxon>
        <taxon>Arenicellales</taxon>
        <taxon>Arenicellaceae</taxon>
        <taxon>Arenicella</taxon>
    </lineage>
</organism>
<proteinExistence type="predicted"/>
<evidence type="ECO:0000313" key="3">
    <source>
        <dbReference type="EMBL" id="RBP51190.1"/>
    </source>
</evidence>
<protein>
    <submittedName>
        <fullName evidence="3">Putative chaperone protein</fullName>
    </submittedName>
</protein>
<evidence type="ECO:0000313" key="4">
    <source>
        <dbReference type="Proteomes" id="UP000253083"/>
    </source>
</evidence>
<dbReference type="SUPFAM" id="SSF53067">
    <property type="entry name" value="Actin-like ATPase domain"/>
    <property type="match status" value="2"/>
</dbReference>
<dbReference type="EMBL" id="QNRT01000002">
    <property type="protein sequence ID" value="RBP51190.1"/>
    <property type="molecule type" value="Genomic_DNA"/>
</dbReference>
<reference evidence="3 4" key="1">
    <citation type="submission" date="2018-06" db="EMBL/GenBank/DDBJ databases">
        <title>Genomic Encyclopedia of Type Strains, Phase IV (KMG-IV): sequencing the most valuable type-strain genomes for metagenomic binning, comparative biology and taxonomic classification.</title>
        <authorList>
            <person name="Goeker M."/>
        </authorList>
    </citation>
    <scope>NUCLEOTIDE SEQUENCE [LARGE SCALE GENOMIC DNA]</scope>
    <source>
        <strain evidence="3 4">DSM 24032</strain>
    </source>
</reference>